<proteinExistence type="predicted"/>
<organism evidence="1 2">
    <name type="scientific">Eretmocerus hayati</name>
    <dbReference type="NCBI Taxonomy" id="131215"/>
    <lineage>
        <taxon>Eukaryota</taxon>
        <taxon>Metazoa</taxon>
        <taxon>Ecdysozoa</taxon>
        <taxon>Arthropoda</taxon>
        <taxon>Hexapoda</taxon>
        <taxon>Insecta</taxon>
        <taxon>Pterygota</taxon>
        <taxon>Neoptera</taxon>
        <taxon>Endopterygota</taxon>
        <taxon>Hymenoptera</taxon>
        <taxon>Apocrita</taxon>
        <taxon>Proctotrupomorpha</taxon>
        <taxon>Chalcidoidea</taxon>
        <taxon>Aphelinidae</taxon>
        <taxon>Aphelininae</taxon>
        <taxon>Eretmocerus</taxon>
    </lineage>
</organism>
<gene>
    <name evidence="1" type="ORF">QAD02_008378</name>
</gene>
<comment type="caution">
    <text evidence="1">The sequence shown here is derived from an EMBL/GenBank/DDBJ whole genome shotgun (WGS) entry which is preliminary data.</text>
</comment>
<keyword evidence="2" id="KW-1185">Reference proteome</keyword>
<reference evidence="1" key="1">
    <citation type="submission" date="2023-04" db="EMBL/GenBank/DDBJ databases">
        <title>A chromosome-level genome assembly of the parasitoid wasp Eretmocerus hayati.</title>
        <authorList>
            <person name="Zhong Y."/>
            <person name="Liu S."/>
            <person name="Liu Y."/>
        </authorList>
    </citation>
    <scope>NUCLEOTIDE SEQUENCE</scope>
    <source>
        <strain evidence="1">ZJU_SS_LIU_2023</strain>
    </source>
</reference>
<name>A0ACC2N7P4_9HYME</name>
<accession>A0ACC2N7P4</accession>
<dbReference type="EMBL" id="CM056744">
    <property type="protein sequence ID" value="KAJ8666716.1"/>
    <property type="molecule type" value="Genomic_DNA"/>
</dbReference>
<protein>
    <submittedName>
        <fullName evidence="1">Uncharacterized protein</fullName>
    </submittedName>
</protein>
<evidence type="ECO:0000313" key="1">
    <source>
        <dbReference type="EMBL" id="KAJ8666716.1"/>
    </source>
</evidence>
<dbReference type="Proteomes" id="UP001239111">
    <property type="component" value="Chromosome 4"/>
</dbReference>
<evidence type="ECO:0000313" key="2">
    <source>
        <dbReference type="Proteomes" id="UP001239111"/>
    </source>
</evidence>
<sequence>MIDDNEMTEMSKRTEMMIDSETRTNKGHDTRGYEQMNLNHNTTEGSAVAVMGSPEMSYAPTNTSNSKVMLIPKNPPDTKITNTSTSLASYESKSTVSPDTGT</sequence>